<dbReference type="EMBL" id="JYJG01000294">
    <property type="protein sequence ID" value="KJK43363.1"/>
    <property type="molecule type" value="Genomic_DNA"/>
</dbReference>
<dbReference type="OrthoDB" id="5147173at2"/>
<dbReference type="RefSeq" id="WP_045315739.1">
    <property type="nucleotide sequence ID" value="NZ_JYJG01000294.1"/>
</dbReference>
<keyword evidence="8" id="KW-1185">Reference proteome</keyword>
<evidence type="ECO:0000256" key="4">
    <source>
        <dbReference type="ARBA" id="ARBA00023136"/>
    </source>
</evidence>
<dbReference type="AlphaFoldDB" id="A0A0F0GPJ6"/>
<comment type="caution">
    <text evidence="7">The sequence shown here is derived from an EMBL/GenBank/DDBJ whole genome shotgun (WGS) entry which is preliminary data.</text>
</comment>
<organism evidence="7 8">
    <name type="scientific">Lentzea aerocolonigenes</name>
    <name type="common">Lechevalieria aerocolonigenes</name>
    <name type="synonym">Saccharothrix aerocolonigenes</name>
    <dbReference type="NCBI Taxonomy" id="68170"/>
    <lineage>
        <taxon>Bacteria</taxon>
        <taxon>Bacillati</taxon>
        <taxon>Actinomycetota</taxon>
        <taxon>Actinomycetes</taxon>
        <taxon>Pseudonocardiales</taxon>
        <taxon>Pseudonocardiaceae</taxon>
        <taxon>Lentzea</taxon>
    </lineage>
</organism>
<dbReference type="STRING" id="68170.GCA_000974445_01312"/>
<evidence type="ECO:0000256" key="2">
    <source>
        <dbReference type="ARBA" id="ARBA00022692"/>
    </source>
</evidence>
<keyword evidence="2 5" id="KW-0812">Transmembrane</keyword>
<dbReference type="PATRIC" id="fig|68170.10.peg.8703"/>
<protein>
    <recommendedName>
        <fullName evidence="6">DUF1232 domain-containing protein</fullName>
    </recommendedName>
</protein>
<comment type="subcellular location">
    <subcellularLocation>
        <location evidence="1">Endomembrane system</location>
        <topology evidence="1">Multi-pass membrane protein</topology>
    </subcellularLocation>
</comment>
<reference evidence="7 8" key="1">
    <citation type="submission" date="2015-02" db="EMBL/GenBank/DDBJ databases">
        <authorList>
            <person name="Ju K.-S."/>
            <person name="Doroghazi J.R."/>
            <person name="Metcalf W."/>
        </authorList>
    </citation>
    <scope>NUCLEOTIDE SEQUENCE [LARGE SCALE GENOMIC DNA]</scope>
    <source>
        <strain evidence="7 8">NRRL B-16140</strain>
    </source>
</reference>
<feature type="transmembrane region" description="Helical" evidence="5">
    <location>
        <begin position="30"/>
        <end position="48"/>
    </location>
</feature>
<keyword evidence="4 5" id="KW-0472">Membrane</keyword>
<feature type="domain" description="DUF1232" evidence="6">
    <location>
        <begin position="92"/>
        <end position="127"/>
    </location>
</feature>
<gene>
    <name evidence="7" type="ORF">UK23_33550</name>
</gene>
<sequence>MVVFGSFISLAGLAVLLFRTADIGGLSATLVGWVMIALGLVSVGVGVLRNRRKRALKGPGPVGNPIQRAKALPRLWRAWRGGRYPDLPKSQVLLWVVSLVYLVSPIDVLPEFLPVIGVTDDAGVLVWLLSSLSIASGSYLRWEKDHRDPSRGIEAP</sequence>
<evidence type="ECO:0000259" key="6">
    <source>
        <dbReference type="Pfam" id="PF06803"/>
    </source>
</evidence>
<dbReference type="Pfam" id="PF06803">
    <property type="entry name" value="DUF1232"/>
    <property type="match status" value="1"/>
</dbReference>
<evidence type="ECO:0000256" key="5">
    <source>
        <dbReference type="SAM" id="Phobius"/>
    </source>
</evidence>
<evidence type="ECO:0000313" key="8">
    <source>
        <dbReference type="Proteomes" id="UP000033393"/>
    </source>
</evidence>
<proteinExistence type="predicted"/>
<dbReference type="GO" id="GO:0012505">
    <property type="term" value="C:endomembrane system"/>
    <property type="evidence" value="ECO:0007669"/>
    <property type="project" value="UniProtKB-SubCell"/>
</dbReference>
<dbReference type="Proteomes" id="UP000033393">
    <property type="component" value="Unassembled WGS sequence"/>
</dbReference>
<feature type="transmembrane region" description="Helical" evidence="5">
    <location>
        <begin position="92"/>
        <end position="110"/>
    </location>
</feature>
<dbReference type="InterPro" id="IPR010652">
    <property type="entry name" value="DUF1232"/>
</dbReference>
<name>A0A0F0GPJ6_LENAE</name>
<evidence type="ECO:0000256" key="3">
    <source>
        <dbReference type="ARBA" id="ARBA00022989"/>
    </source>
</evidence>
<keyword evidence="3 5" id="KW-1133">Transmembrane helix</keyword>
<feature type="transmembrane region" description="Helical" evidence="5">
    <location>
        <begin position="122"/>
        <end position="142"/>
    </location>
</feature>
<accession>A0A0F0GPJ6</accession>
<evidence type="ECO:0000313" key="7">
    <source>
        <dbReference type="EMBL" id="KJK43363.1"/>
    </source>
</evidence>
<evidence type="ECO:0000256" key="1">
    <source>
        <dbReference type="ARBA" id="ARBA00004127"/>
    </source>
</evidence>